<comment type="pathway">
    <text evidence="6">Metabolic intermediate biosynthesis; acetyl-CoA biosynthesis; acetyl-CoA from acetate: step 1/2.</text>
</comment>
<keyword evidence="3 6" id="KW-0547">Nucleotide-binding</keyword>
<dbReference type="Gene3D" id="3.30.420.40">
    <property type="match status" value="2"/>
</dbReference>
<evidence type="ECO:0000256" key="8">
    <source>
        <dbReference type="SAM" id="MobiDB-lite"/>
    </source>
</evidence>
<dbReference type="EC" id="2.7.2.1" evidence="6"/>
<evidence type="ECO:0000313" key="10">
    <source>
        <dbReference type="Proteomes" id="UP000460272"/>
    </source>
</evidence>
<dbReference type="UniPathway" id="UPA00340">
    <property type="reaction ID" value="UER00458"/>
</dbReference>
<comment type="catalytic activity">
    <reaction evidence="6">
        <text>acetate + ATP = acetyl phosphate + ADP</text>
        <dbReference type="Rhea" id="RHEA:11352"/>
        <dbReference type="ChEBI" id="CHEBI:22191"/>
        <dbReference type="ChEBI" id="CHEBI:30089"/>
        <dbReference type="ChEBI" id="CHEBI:30616"/>
        <dbReference type="ChEBI" id="CHEBI:456216"/>
        <dbReference type="EC" id="2.7.2.1"/>
    </reaction>
</comment>
<evidence type="ECO:0000256" key="7">
    <source>
        <dbReference type="RuleBase" id="RU003835"/>
    </source>
</evidence>
<dbReference type="GO" id="GO:0008776">
    <property type="term" value="F:acetate kinase activity"/>
    <property type="evidence" value="ECO:0007669"/>
    <property type="project" value="UniProtKB-UniRule"/>
</dbReference>
<evidence type="ECO:0000256" key="5">
    <source>
        <dbReference type="ARBA" id="ARBA00022840"/>
    </source>
</evidence>
<dbReference type="OrthoDB" id="9802453at2"/>
<evidence type="ECO:0000256" key="6">
    <source>
        <dbReference type="HAMAP-Rule" id="MF_00020"/>
    </source>
</evidence>
<dbReference type="PIRSF" id="PIRSF000722">
    <property type="entry name" value="Acetate_prop_kin"/>
    <property type="match status" value="1"/>
</dbReference>
<dbReference type="GO" id="GO:0006083">
    <property type="term" value="P:acetate metabolic process"/>
    <property type="evidence" value="ECO:0007669"/>
    <property type="project" value="TreeGrafter"/>
</dbReference>
<dbReference type="Pfam" id="PF00871">
    <property type="entry name" value="Acetate_kinase"/>
    <property type="match status" value="1"/>
</dbReference>
<keyword evidence="6" id="KW-0963">Cytoplasm</keyword>
<dbReference type="AlphaFoldDB" id="A0A6P2C0I8"/>
<keyword evidence="5 6" id="KW-0067">ATP-binding</keyword>
<dbReference type="SUPFAM" id="SSF53067">
    <property type="entry name" value="Actin-like ATPase domain"/>
    <property type="match status" value="2"/>
</dbReference>
<dbReference type="GO" id="GO:0006085">
    <property type="term" value="P:acetyl-CoA biosynthetic process"/>
    <property type="evidence" value="ECO:0007669"/>
    <property type="project" value="UniProtKB-UniRule"/>
</dbReference>
<keyword evidence="6" id="KW-0460">Magnesium</keyword>
<feature type="site" description="Transition state stabilizer" evidence="6">
    <location>
        <position position="170"/>
    </location>
</feature>
<dbReference type="PROSITE" id="PS01075">
    <property type="entry name" value="ACETATE_KINASE_1"/>
    <property type="match status" value="1"/>
</dbReference>
<proteinExistence type="inferred from homology"/>
<keyword evidence="4 6" id="KW-0418">Kinase</keyword>
<keyword evidence="6" id="KW-0479">Metal-binding</keyword>
<dbReference type="InterPro" id="IPR000890">
    <property type="entry name" value="Aliphatic_acid_kin_short-chain"/>
</dbReference>
<feature type="binding site" evidence="6">
    <location>
        <begin position="279"/>
        <end position="281"/>
    </location>
    <ligand>
        <name>ATP</name>
        <dbReference type="ChEBI" id="CHEBI:30616"/>
    </ligand>
</feature>
<comment type="subcellular location">
    <subcellularLocation>
        <location evidence="6">Cytoplasm</location>
    </subcellularLocation>
</comment>
<feature type="site" description="Transition state stabilizer" evidence="6">
    <location>
        <position position="238"/>
    </location>
</feature>
<comment type="similarity">
    <text evidence="1 6 7">Belongs to the acetokinase family.</text>
</comment>
<evidence type="ECO:0000256" key="3">
    <source>
        <dbReference type="ARBA" id="ARBA00022741"/>
    </source>
</evidence>
<comment type="caution">
    <text evidence="6">Lacks conserved residue(s) required for the propagation of feature annotation.</text>
</comment>
<dbReference type="GO" id="GO:0005737">
    <property type="term" value="C:cytoplasm"/>
    <property type="evidence" value="ECO:0007669"/>
    <property type="project" value="UniProtKB-SubCell"/>
</dbReference>
<dbReference type="PANTHER" id="PTHR21060">
    <property type="entry name" value="ACETATE KINASE"/>
    <property type="match status" value="1"/>
</dbReference>
<dbReference type="PRINTS" id="PR00471">
    <property type="entry name" value="ACETATEKNASE"/>
</dbReference>
<organism evidence="9 10">
    <name type="scientific">Trebonia kvetii</name>
    <dbReference type="NCBI Taxonomy" id="2480626"/>
    <lineage>
        <taxon>Bacteria</taxon>
        <taxon>Bacillati</taxon>
        <taxon>Actinomycetota</taxon>
        <taxon>Actinomycetes</taxon>
        <taxon>Streptosporangiales</taxon>
        <taxon>Treboniaceae</taxon>
        <taxon>Trebonia</taxon>
    </lineage>
</organism>
<feature type="binding site" evidence="6">
    <location>
        <begin position="205"/>
        <end position="209"/>
    </location>
    <ligand>
        <name>ATP</name>
        <dbReference type="ChEBI" id="CHEBI:30616"/>
    </ligand>
</feature>
<comment type="function">
    <text evidence="6">Catalyzes the formation of acetyl phosphate from acetate and ATP. Can also catalyze the reverse reaction.</text>
</comment>
<comment type="cofactor">
    <cofactor evidence="6">
        <name>Mg(2+)</name>
        <dbReference type="ChEBI" id="CHEBI:18420"/>
    </cofactor>
    <cofactor evidence="6">
        <name>Mn(2+)</name>
        <dbReference type="ChEBI" id="CHEBI:29035"/>
    </cofactor>
    <text evidence="6">Mg(2+). Can also accept Mn(2+).</text>
</comment>
<comment type="subunit">
    <text evidence="6">Homodimer.</text>
</comment>
<dbReference type="HAMAP" id="MF_00020">
    <property type="entry name" value="Acetate_kinase"/>
    <property type="match status" value="1"/>
</dbReference>
<evidence type="ECO:0000256" key="2">
    <source>
        <dbReference type="ARBA" id="ARBA00022679"/>
    </source>
</evidence>
<feature type="binding site" evidence="6">
    <location>
        <begin position="327"/>
        <end position="331"/>
    </location>
    <ligand>
        <name>ATP</name>
        <dbReference type="ChEBI" id="CHEBI:30616"/>
    </ligand>
</feature>
<dbReference type="PANTHER" id="PTHR21060:SF15">
    <property type="entry name" value="ACETATE KINASE-RELATED"/>
    <property type="match status" value="1"/>
</dbReference>
<dbReference type="InterPro" id="IPR023865">
    <property type="entry name" value="Aliphatic_acid_kinase_CS"/>
</dbReference>
<dbReference type="PROSITE" id="PS01076">
    <property type="entry name" value="ACETATE_KINASE_2"/>
    <property type="match status" value="1"/>
</dbReference>
<dbReference type="GO" id="GO:0000287">
    <property type="term" value="F:magnesium ion binding"/>
    <property type="evidence" value="ECO:0007669"/>
    <property type="project" value="UniProtKB-UniRule"/>
</dbReference>
<dbReference type="NCBIfam" id="TIGR00016">
    <property type="entry name" value="ackA"/>
    <property type="match status" value="1"/>
</dbReference>
<gene>
    <name evidence="6" type="primary">ackA</name>
    <name evidence="9" type="ORF">EAS64_16125</name>
</gene>
<accession>A0A6P2C0I8</accession>
<dbReference type="Proteomes" id="UP000460272">
    <property type="component" value="Unassembled WGS sequence"/>
</dbReference>
<dbReference type="InterPro" id="IPR004372">
    <property type="entry name" value="Ac/propionate_kinase"/>
</dbReference>
<feature type="active site" description="Proton donor/acceptor" evidence="6">
    <location>
        <position position="138"/>
    </location>
</feature>
<sequence length="400" mass="41294">MTDAPESSPGTDAAGSGPGSPRRILVVNAGSSSLKLRVLDEHGAVAAAADLPAVGGDGATDGAAIRAAIESFGPVDAVGHRVVHGGTLYAAPVVVTPEVRKRLESLTDLAPLHQPKSLAALDAVTRVLPAVPAVACFDTAFHATIPAAAATFALPAEWRARWTLRRYGFHGLSHAYVSARAAELVSGEPAPGRPAPGSLRVVSCHLGAGASLAAVHGGRSVDTTMGFTPLDGLVMATRSGSVDPGLVLWLEEHAHMPPRELADTLEHRSGLAGLAGTGDMRQVLARATAGDERALLGRNVYLHRLRGSIAAMAAAMDGLDMLVFTGGVGENSPEIRSRAAAGLHFLGVAVDETSNTLGKDERGDDWEITASGARVRTYVIAAREDRQIAAEVRSVLGWAS</sequence>
<feature type="binding site" evidence="6">
    <location>
        <position position="81"/>
    </location>
    <ligand>
        <name>substrate</name>
    </ligand>
</feature>
<feature type="binding site" evidence="6">
    <location>
        <position position="384"/>
    </location>
    <ligand>
        <name>Mg(2+)</name>
        <dbReference type="ChEBI" id="CHEBI:18420"/>
    </ligand>
</feature>
<dbReference type="EMBL" id="RPFW01000003">
    <property type="protein sequence ID" value="TVZ04650.1"/>
    <property type="molecule type" value="Genomic_DNA"/>
</dbReference>
<feature type="region of interest" description="Disordered" evidence="8">
    <location>
        <begin position="1"/>
        <end position="22"/>
    </location>
</feature>
<evidence type="ECO:0000256" key="4">
    <source>
        <dbReference type="ARBA" id="ARBA00022777"/>
    </source>
</evidence>
<dbReference type="InterPro" id="IPR043129">
    <property type="entry name" value="ATPase_NBD"/>
</dbReference>
<comment type="caution">
    <text evidence="9">The sequence shown here is derived from an EMBL/GenBank/DDBJ whole genome shotgun (WGS) entry which is preliminary data.</text>
</comment>
<dbReference type="GO" id="GO:0005524">
    <property type="term" value="F:ATP binding"/>
    <property type="evidence" value="ECO:0007669"/>
    <property type="project" value="UniProtKB-KW"/>
</dbReference>
<name>A0A6P2C0I8_9ACTN</name>
<evidence type="ECO:0000313" key="9">
    <source>
        <dbReference type="EMBL" id="TVZ04650.1"/>
    </source>
</evidence>
<keyword evidence="2 6" id="KW-0808">Transferase</keyword>
<evidence type="ECO:0000256" key="1">
    <source>
        <dbReference type="ARBA" id="ARBA00008748"/>
    </source>
</evidence>
<reference evidence="9 10" key="1">
    <citation type="submission" date="2018-11" db="EMBL/GenBank/DDBJ databases">
        <title>Trebonia kvetii gen.nov., sp.nov., a novel acidophilic actinobacterium, and proposal of the new actinobacterial family Treboniaceae fam. nov.</title>
        <authorList>
            <person name="Rapoport D."/>
            <person name="Sagova-Mareckova M."/>
            <person name="Sedlacek I."/>
            <person name="Provaznik J."/>
            <person name="Kralova S."/>
            <person name="Pavlinic D."/>
            <person name="Benes V."/>
            <person name="Kopecky J."/>
        </authorList>
    </citation>
    <scope>NUCLEOTIDE SEQUENCE [LARGE SCALE GENOMIC DNA]</scope>
    <source>
        <strain evidence="9 10">15Tr583</strain>
    </source>
</reference>
<protein>
    <recommendedName>
        <fullName evidence="6">Acetate kinase</fullName>
        <ecNumber evidence="6">2.7.2.1</ecNumber>
    </recommendedName>
    <alternativeName>
        <fullName evidence="6">Acetokinase</fullName>
    </alternativeName>
</protein>
<keyword evidence="10" id="KW-1185">Reference proteome</keyword>